<accession>A0AAE0AYA3</accession>
<protein>
    <recommendedName>
        <fullName evidence="1">MULE transposase domain-containing protein</fullName>
    </recommendedName>
</protein>
<proteinExistence type="predicted"/>
<dbReference type="AlphaFoldDB" id="A0AAE0AYA3"/>
<sequence>METPGGESSVNTNDELNKFELSPNMDSSVVDSVPYSSLDATLKETCGLRYKDVIAMKFDSVEDAKAFYHCYSRVVGFGVCEKQVLPHKKYMCNTNSKRRPQLQTIVGCKACFFVSLDRYTNKYSIKAFEENHCLKLATFREVAWCLVDVLVFDNTYKTNAYAKPLVLFFSVNNHCATCVFRVALSSDETMQSYRWVLNTFMESMEHKQPIYILI</sequence>
<organism evidence="2 3">
    <name type="scientific">Dipteronia sinensis</name>
    <dbReference type="NCBI Taxonomy" id="43782"/>
    <lineage>
        <taxon>Eukaryota</taxon>
        <taxon>Viridiplantae</taxon>
        <taxon>Streptophyta</taxon>
        <taxon>Embryophyta</taxon>
        <taxon>Tracheophyta</taxon>
        <taxon>Spermatophyta</taxon>
        <taxon>Magnoliopsida</taxon>
        <taxon>eudicotyledons</taxon>
        <taxon>Gunneridae</taxon>
        <taxon>Pentapetalae</taxon>
        <taxon>rosids</taxon>
        <taxon>malvids</taxon>
        <taxon>Sapindales</taxon>
        <taxon>Sapindaceae</taxon>
        <taxon>Hippocastanoideae</taxon>
        <taxon>Acereae</taxon>
        <taxon>Dipteronia</taxon>
    </lineage>
</organism>
<dbReference type="PANTHER" id="PTHR47718">
    <property type="entry name" value="OS01G0519700 PROTEIN"/>
    <property type="match status" value="1"/>
</dbReference>
<feature type="domain" description="MULE transposase" evidence="1">
    <location>
        <begin position="149"/>
        <end position="213"/>
    </location>
</feature>
<dbReference type="InterPro" id="IPR018289">
    <property type="entry name" value="MULE_transposase_dom"/>
</dbReference>
<dbReference type="Pfam" id="PF10551">
    <property type="entry name" value="MULE"/>
    <property type="match status" value="1"/>
</dbReference>
<evidence type="ECO:0000313" key="3">
    <source>
        <dbReference type="Proteomes" id="UP001281410"/>
    </source>
</evidence>
<comment type="caution">
    <text evidence="2">The sequence shown here is derived from an EMBL/GenBank/DDBJ whole genome shotgun (WGS) entry which is preliminary data.</text>
</comment>
<evidence type="ECO:0000259" key="1">
    <source>
        <dbReference type="Pfam" id="PF10551"/>
    </source>
</evidence>
<dbReference type="Proteomes" id="UP001281410">
    <property type="component" value="Unassembled WGS sequence"/>
</dbReference>
<reference evidence="2" key="1">
    <citation type="journal article" date="2023" name="Plant J.">
        <title>Genome sequences and population genomics provide insights into the demographic history, inbreeding, and mutation load of two 'living fossil' tree species of Dipteronia.</title>
        <authorList>
            <person name="Feng Y."/>
            <person name="Comes H.P."/>
            <person name="Chen J."/>
            <person name="Zhu S."/>
            <person name="Lu R."/>
            <person name="Zhang X."/>
            <person name="Li P."/>
            <person name="Qiu J."/>
            <person name="Olsen K.M."/>
            <person name="Qiu Y."/>
        </authorList>
    </citation>
    <scope>NUCLEOTIDE SEQUENCE</scope>
    <source>
        <strain evidence="2">NBL</strain>
    </source>
</reference>
<dbReference type="PANTHER" id="PTHR47718:SF13">
    <property type="entry name" value="OS09G0290500 PROTEIN"/>
    <property type="match status" value="1"/>
</dbReference>
<evidence type="ECO:0000313" key="2">
    <source>
        <dbReference type="EMBL" id="KAK3225822.1"/>
    </source>
</evidence>
<keyword evidence="3" id="KW-1185">Reference proteome</keyword>
<dbReference type="EMBL" id="JANJYJ010000002">
    <property type="protein sequence ID" value="KAK3225822.1"/>
    <property type="molecule type" value="Genomic_DNA"/>
</dbReference>
<gene>
    <name evidence="2" type="ORF">Dsin_005684</name>
</gene>
<name>A0AAE0AYA3_9ROSI</name>